<dbReference type="PANTHER" id="PTHR48022:SF11">
    <property type="entry name" value="MONOSACCHARIDE TRANSPORTER (HXT8), PUTATIVE (AFU_ORTHOLOGUE AFUA_2G08120)-RELATED"/>
    <property type="match status" value="1"/>
</dbReference>
<evidence type="ECO:0000256" key="1">
    <source>
        <dbReference type="ARBA" id="ARBA00004141"/>
    </source>
</evidence>
<feature type="transmembrane region" description="Helical" evidence="7">
    <location>
        <begin position="21"/>
        <end position="47"/>
    </location>
</feature>
<comment type="subcellular location">
    <subcellularLocation>
        <location evidence="1">Membrane</location>
        <topology evidence="1">Multi-pass membrane protein</topology>
    </subcellularLocation>
</comment>
<feature type="transmembrane region" description="Helical" evidence="7">
    <location>
        <begin position="280"/>
        <end position="301"/>
    </location>
</feature>
<dbReference type="InterPro" id="IPR036259">
    <property type="entry name" value="MFS_trans_sf"/>
</dbReference>
<feature type="transmembrane region" description="Helical" evidence="7">
    <location>
        <begin position="159"/>
        <end position="182"/>
    </location>
</feature>
<dbReference type="Gene3D" id="1.20.1250.20">
    <property type="entry name" value="MFS general substrate transporter like domains"/>
    <property type="match status" value="1"/>
</dbReference>
<evidence type="ECO:0000259" key="8">
    <source>
        <dbReference type="PROSITE" id="PS50850"/>
    </source>
</evidence>
<dbReference type="Proteomes" id="UP001201980">
    <property type="component" value="Unassembled WGS sequence"/>
</dbReference>
<protein>
    <submittedName>
        <fullName evidence="9">Quinate permease</fullName>
    </submittedName>
</protein>
<reference evidence="9" key="1">
    <citation type="submission" date="2022-07" db="EMBL/GenBank/DDBJ databases">
        <title>Draft genome sequence of Zalerion maritima ATCC 34329, a (micro)plastics degrading marine fungus.</title>
        <authorList>
            <person name="Paco A."/>
            <person name="Goncalves M.F.M."/>
            <person name="Rocha-Santos T.A.P."/>
            <person name="Alves A."/>
        </authorList>
    </citation>
    <scope>NUCLEOTIDE SEQUENCE</scope>
    <source>
        <strain evidence="9">ATCC 34329</strain>
    </source>
</reference>
<feature type="transmembrane region" description="Helical" evidence="7">
    <location>
        <begin position="67"/>
        <end position="88"/>
    </location>
</feature>
<evidence type="ECO:0000256" key="3">
    <source>
        <dbReference type="ARBA" id="ARBA00022692"/>
    </source>
</evidence>
<dbReference type="GO" id="GO:0005351">
    <property type="term" value="F:carbohydrate:proton symporter activity"/>
    <property type="evidence" value="ECO:0007669"/>
    <property type="project" value="TreeGrafter"/>
</dbReference>
<accession>A0AAD5RH52</accession>
<feature type="transmembrane region" description="Helical" evidence="7">
    <location>
        <begin position="416"/>
        <end position="433"/>
    </location>
</feature>
<keyword evidence="3 7" id="KW-0812">Transmembrane</keyword>
<organism evidence="9 10">
    <name type="scientific">Zalerion maritima</name>
    <dbReference type="NCBI Taxonomy" id="339359"/>
    <lineage>
        <taxon>Eukaryota</taxon>
        <taxon>Fungi</taxon>
        <taxon>Dikarya</taxon>
        <taxon>Ascomycota</taxon>
        <taxon>Pezizomycotina</taxon>
        <taxon>Sordariomycetes</taxon>
        <taxon>Lulworthiomycetidae</taxon>
        <taxon>Lulworthiales</taxon>
        <taxon>Lulworthiaceae</taxon>
        <taxon>Zalerion</taxon>
    </lineage>
</organism>
<dbReference type="InterPro" id="IPR020846">
    <property type="entry name" value="MFS_dom"/>
</dbReference>
<dbReference type="AlphaFoldDB" id="A0AAD5RH52"/>
<evidence type="ECO:0000256" key="2">
    <source>
        <dbReference type="ARBA" id="ARBA00010992"/>
    </source>
</evidence>
<feature type="transmembrane region" description="Helical" evidence="7">
    <location>
        <begin position="194"/>
        <end position="211"/>
    </location>
</feature>
<keyword evidence="5 7" id="KW-0472">Membrane</keyword>
<evidence type="ECO:0000256" key="7">
    <source>
        <dbReference type="SAM" id="Phobius"/>
    </source>
</evidence>
<dbReference type="PROSITE" id="PS50850">
    <property type="entry name" value="MFS"/>
    <property type="match status" value="1"/>
</dbReference>
<feature type="transmembrane region" description="Helical" evidence="7">
    <location>
        <begin position="321"/>
        <end position="338"/>
    </location>
</feature>
<dbReference type="SUPFAM" id="SSF103473">
    <property type="entry name" value="MFS general substrate transporter"/>
    <property type="match status" value="1"/>
</dbReference>
<comment type="caution">
    <text evidence="9">The sequence shown here is derived from an EMBL/GenBank/DDBJ whole genome shotgun (WGS) entry which is preliminary data.</text>
</comment>
<evidence type="ECO:0000256" key="4">
    <source>
        <dbReference type="ARBA" id="ARBA00022989"/>
    </source>
</evidence>
<evidence type="ECO:0000256" key="5">
    <source>
        <dbReference type="ARBA" id="ARBA00023136"/>
    </source>
</evidence>
<dbReference type="PANTHER" id="PTHR48022">
    <property type="entry name" value="PLASTIDIC GLUCOSE TRANSPORTER 4"/>
    <property type="match status" value="1"/>
</dbReference>
<feature type="transmembrane region" description="Helical" evidence="7">
    <location>
        <begin position="100"/>
        <end position="120"/>
    </location>
</feature>
<dbReference type="InterPro" id="IPR005828">
    <property type="entry name" value="MFS_sugar_transport-like"/>
</dbReference>
<keyword evidence="4 7" id="KW-1133">Transmembrane helix</keyword>
<dbReference type="GO" id="GO:0016020">
    <property type="term" value="C:membrane"/>
    <property type="evidence" value="ECO:0007669"/>
    <property type="project" value="UniProtKB-SubCell"/>
</dbReference>
<comment type="similarity">
    <text evidence="2">Belongs to the major facilitator superfamily. Sugar transporter (TC 2.A.1.1) family.</text>
</comment>
<dbReference type="Pfam" id="PF00083">
    <property type="entry name" value="Sugar_tr"/>
    <property type="match status" value="1"/>
</dbReference>
<name>A0AAD5RH52_9PEZI</name>
<feature type="transmembrane region" description="Helical" evidence="7">
    <location>
        <begin position="345"/>
        <end position="364"/>
    </location>
</feature>
<feature type="transmembrane region" description="Helical" evidence="7">
    <location>
        <begin position="126"/>
        <end position="147"/>
    </location>
</feature>
<evidence type="ECO:0000313" key="9">
    <source>
        <dbReference type="EMBL" id="KAJ2893373.1"/>
    </source>
</evidence>
<evidence type="ECO:0000256" key="6">
    <source>
        <dbReference type="SAM" id="MobiDB-lite"/>
    </source>
</evidence>
<feature type="compositionally biased region" description="Polar residues" evidence="6">
    <location>
        <begin position="510"/>
        <end position="526"/>
    </location>
</feature>
<feature type="region of interest" description="Disordered" evidence="6">
    <location>
        <begin position="510"/>
        <end position="535"/>
    </location>
</feature>
<evidence type="ECO:0000313" key="10">
    <source>
        <dbReference type="Proteomes" id="UP001201980"/>
    </source>
</evidence>
<dbReference type="EMBL" id="JAKWBI020000613">
    <property type="protein sequence ID" value="KAJ2893373.1"/>
    <property type="molecule type" value="Genomic_DNA"/>
</dbReference>
<gene>
    <name evidence="9" type="ORF">MKZ38_008736</name>
</gene>
<proteinExistence type="inferred from homology"/>
<keyword evidence="10" id="KW-1185">Reference proteome</keyword>
<feature type="transmembrane region" description="Helical" evidence="7">
    <location>
        <begin position="384"/>
        <end position="404"/>
    </location>
</feature>
<dbReference type="InterPro" id="IPR050360">
    <property type="entry name" value="MFS_Sugar_Transporters"/>
</dbReference>
<feature type="domain" description="Major facilitator superfamily (MFS) profile" evidence="8">
    <location>
        <begin position="28"/>
        <end position="468"/>
    </location>
</feature>
<feature type="transmembrane region" description="Helical" evidence="7">
    <location>
        <begin position="445"/>
        <end position="464"/>
    </location>
</feature>
<sequence length="535" mass="59175">MATMSRTNTSSSAQFDSKQHLNSYIITVIFFLSLSSISFGYTGAIIATTLTQPSFHKHMKLDTNPNATALISAINGLFYTGGAIGSFLAGWTSSRYGRKWSAVVGNVIILVAGGCLTASVNPAMFIVFRFFCGVGAFQLLASIPLWLAEVAPPKMRGIVTDCHAVMMLLGYTIACYVGVGFYFDSGENQWRGPIGMQMVFPTIVLCGLYWMPESPRFLLSKGRAEEAWRVVRRMHSNPNDPVAEFAKREFYQMRKQIDLDNTFATSYLGIFKDKSLRKRAVMTIFLEFCLMSSGILVILNYGSIIWRNMGFDTVQVLNFQGGFQLTGFVFNVVAMLFVDRVKRNWLMVVGFVSCATVMSCHAALQKYYVASTERGGLIADATMIFLFQTVYSLFLDGPTFFYIAEIWPSHVRSQGFAIGMATLSLTAMLWLEVAPQAFEDVGWKLYLAFVAIPIVGAITIALYFPDTHQKPLEEIAALFGDADRVAVYQRELDSSHMPLDVIEQSIPNLTATSSGGVETGDSTTKSDGADEIEKI</sequence>